<name>A0A420E768_9ALTE</name>
<dbReference type="RefSeq" id="WP_120356478.1">
    <property type="nucleotide sequence ID" value="NZ_RAQO01000010.1"/>
</dbReference>
<dbReference type="PANTHER" id="PTHR35369:SF3">
    <property type="entry name" value="TRANSLESION DNA SYNTHESIS-ASSOCIATED PROTEIN IMUA"/>
    <property type="match status" value="1"/>
</dbReference>
<dbReference type="NCBIfam" id="NF033429">
    <property type="entry name" value="ImuA_translesion"/>
    <property type="match status" value="1"/>
</dbReference>
<dbReference type="Gene3D" id="3.40.50.300">
    <property type="entry name" value="P-loop containing nucleotide triphosphate hydrolases"/>
    <property type="match status" value="1"/>
</dbReference>
<keyword evidence="3" id="KW-1185">Reference proteome</keyword>
<comment type="caution">
    <text evidence="2">The sequence shown here is derived from an EMBL/GenBank/DDBJ whole genome shotgun (WGS) entry which is preliminary data.</text>
</comment>
<dbReference type="GO" id="GO:0051782">
    <property type="term" value="P:negative regulation of cell division"/>
    <property type="evidence" value="ECO:0007669"/>
    <property type="project" value="InterPro"/>
</dbReference>
<accession>A0A420E768</accession>
<dbReference type="SUPFAM" id="SSF52540">
    <property type="entry name" value="P-loop containing nucleoside triphosphate hydrolases"/>
    <property type="match status" value="1"/>
</dbReference>
<dbReference type="InterPro" id="IPR017166">
    <property type="entry name" value="UCP037290"/>
</dbReference>
<evidence type="ECO:0000313" key="2">
    <source>
        <dbReference type="EMBL" id="RKF13768.1"/>
    </source>
</evidence>
<dbReference type="PANTHER" id="PTHR35369">
    <property type="entry name" value="BLR3025 PROTEIN-RELATED"/>
    <property type="match status" value="1"/>
</dbReference>
<reference evidence="2 3" key="1">
    <citation type="submission" date="2018-09" db="EMBL/GenBank/DDBJ databases">
        <authorList>
            <person name="Wang Z."/>
        </authorList>
    </citation>
    <scope>NUCLEOTIDE SEQUENCE [LARGE SCALE GENOMIC DNA]</scope>
    <source>
        <strain evidence="2 3">ALS 81</strain>
    </source>
</reference>
<sequence length="231" mass="25861">MSVALKHQTIKPKAVQDKKSTLDQLLQQQSLWKGQQWSQQTKQGQSSGYAQLDNQLPSKGWPKSTLNEVLTRQSGQGELQLLMPALAKVSQQQRWIIFIAPPFMPYAPALEQYGVDSSKVLVIRSEHVKDSLWALEQALKSGHCSAVLAWVDKADNKATRRLQLAAEASDCLSFLFRPDNVAQESSHAGMRIRIEASSDPQQLNYDLLKRRGAWPLAQQSLKLQSPLAPLH</sequence>
<keyword evidence="1" id="KW-0227">DNA damage</keyword>
<dbReference type="GO" id="GO:0009432">
    <property type="term" value="P:SOS response"/>
    <property type="evidence" value="ECO:0007669"/>
    <property type="project" value="InterPro"/>
</dbReference>
<organism evidence="2 3">
    <name type="scientific">Alginatibacterium sediminis</name>
    <dbReference type="NCBI Taxonomy" id="2164068"/>
    <lineage>
        <taxon>Bacteria</taxon>
        <taxon>Pseudomonadati</taxon>
        <taxon>Pseudomonadota</taxon>
        <taxon>Gammaproteobacteria</taxon>
        <taxon>Alteromonadales</taxon>
        <taxon>Alteromonadaceae</taxon>
        <taxon>Alginatibacterium</taxon>
    </lineage>
</organism>
<dbReference type="Pfam" id="PF03846">
    <property type="entry name" value="SulA"/>
    <property type="match status" value="1"/>
</dbReference>
<dbReference type="EMBL" id="RAQO01000010">
    <property type="protein sequence ID" value="RKF13768.1"/>
    <property type="molecule type" value="Genomic_DNA"/>
</dbReference>
<protein>
    <submittedName>
        <fullName evidence="2">Translesion DNA synthesis-associated protein ImuA</fullName>
    </submittedName>
</protein>
<dbReference type="OrthoDB" id="9811176at2"/>
<dbReference type="InterPro" id="IPR047610">
    <property type="entry name" value="ImuA_translesion"/>
</dbReference>
<proteinExistence type="predicted"/>
<gene>
    <name evidence="2" type="primary">imuA</name>
    <name evidence="2" type="ORF">DBZ36_18535</name>
</gene>
<dbReference type="Proteomes" id="UP000286482">
    <property type="component" value="Unassembled WGS sequence"/>
</dbReference>
<evidence type="ECO:0000256" key="1">
    <source>
        <dbReference type="ARBA" id="ARBA00022763"/>
    </source>
</evidence>
<dbReference type="InterPro" id="IPR027417">
    <property type="entry name" value="P-loop_NTPase"/>
</dbReference>
<dbReference type="InterPro" id="IPR004596">
    <property type="entry name" value="Cell_div_suppressor_SulA"/>
</dbReference>
<evidence type="ECO:0000313" key="3">
    <source>
        <dbReference type="Proteomes" id="UP000286482"/>
    </source>
</evidence>
<dbReference type="InterPro" id="IPR050356">
    <property type="entry name" value="SulA_CellDiv_inhibitor"/>
</dbReference>
<dbReference type="AlphaFoldDB" id="A0A420E768"/>
<dbReference type="GO" id="GO:0006281">
    <property type="term" value="P:DNA repair"/>
    <property type="evidence" value="ECO:0007669"/>
    <property type="project" value="TreeGrafter"/>
</dbReference>
<dbReference type="PIRSF" id="PIRSF037290">
    <property type="entry name" value="UCP037290"/>
    <property type="match status" value="1"/>
</dbReference>